<evidence type="ECO:0000256" key="3">
    <source>
        <dbReference type="ARBA" id="ARBA00006861"/>
    </source>
</evidence>
<dbReference type="GO" id="GO:0005737">
    <property type="term" value="C:cytoplasm"/>
    <property type="evidence" value="ECO:0007669"/>
    <property type="project" value="UniProtKB-SubCell"/>
</dbReference>
<dbReference type="GO" id="GO:0032039">
    <property type="term" value="C:integrator complex"/>
    <property type="evidence" value="ECO:0007669"/>
    <property type="project" value="InterPro"/>
</dbReference>
<evidence type="ECO:0000256" key="5">
    <source>
        <dbReference type="ARBA" id="ARBA00023242"/>
    </source>
</evidence>
<evidence type="ECO:0000256" key="1">
    <source>
        <dbReference type="ARBA" id="ARBA00004123"/>
    </source>
</evidence>
<keyword evidence="5" id="KW-0539">Nucleus</keyword>
<name>A0A5A7PWP1_STRAF</name>
<organism evidence="7 8">
    <name type="scientific">Striga asiatica</name>
    <name type="common">Asiatic witchweed</name>
    <name type="synonym">Buchnera asiatica</name>
    <dbReference type="NCBI Taxonomy" id="4170"/>
    <lineage>
        <taxon>Eukaryota</taxon>
        <taxon>Viridiplantae</taxon>
        <taxon>Streptophyta</taxon>
        <taxon>Embryophyta</taxon>
        <taxon>Tracheophyta</taxon>
        <taxon>Spermatophyta</taxon>
        <taxon>Magnoliopsida</taxon>
        <taxon>eudicotyledons</taxon>
        <taxon>Gunneridae</taxon>
        <taxon>Pentapetalae</taxon>
        <taxon>asterids</taxon>
        <taxon>lamiids</taxon>
        <taxon>Lamiales</taxon>
        <taxon>Orobanchaceae</taxon>
        <taxon>Buchnereae</taxon>
        <taxon>Striga</taxon>
    </lineage>
</organism>
<dbReference type="Pfam" id="PF10996">
    <property type="entry name" value="Beta-Casp"/>
    <property type="match status" value="1"/>
</dbReference>
<evidence type="ECO:0000313" key="8">
    <source>
        <dbReference type="Proteomes" id="UP000325081"/>
    </source>
</evidence>
<reference evidence="8" key="1">
    <citation type="journal article" date="2019" name="Curr. Biol.">
        <title>Genome Sequence of Striga asiatica Provides Insight into the Evolution of Plant Parasitism.</title>
        <authorList>
            <person name="Yoshida S."/>
            <person name="Kim S."/>
            <person name="Wafula E.K."/>
            <person name="Tanskanen J."/>
            <person name="Kim Y.M."/>
            <person name="Honaas L."/>
            <person name="Yang Z."/>
            <person name="Spallek T."/>
            <person name="Conn C.E."/>
            <person name="Ichihashi Y."/>
            <person name="Cheong K."/>
            <person name="Cui S."/>
            <person name="Der J.P."/>
            <person name="Gundlach H."/>
            <person name="Jiao Y."/>
            <person name="Hori C."/>
            <person name="Ishida J.K."/>
            <person name="Kasahara H."/>
            <person name="Kiba T."/>
            <person name="Kim M.S."/>
            <person name="Koo N."/>
            <person name="Laohavisit A."/>
            <person name="Lee Y.H."/>
            <person name="Lumba S."/>
            <person name="McCourt P."/>
            <person name="Mortimer J.C."/>
            <person name="Mutuku J.M."/>
            <person name="Nomura T."/>
            <person name="Sasaki-Sekimoto Y."/>
            <person name="Seto Y."/>
            <person name="Wang Y."/>
            <person name="Wakatake T."/>
            <person name="Sakakibara H."/>
            <person name="Demura T."/>
            <person name="Yamaguchi S."/>
            <person name="Yoneyama K."/>
            <person name="Manabe R.I."/>
            <person name="Nelson D.C."/>
            <person name="Schulman A.H."/>
            <person name="Timko M.P."/>
            <person name="dePamphilis C.W."/>
            <person name="Choi D."/>
            <person name="Shirasu K."/>
        </authorList>
    </citation>
    <scope>NUCLEOTIDE SEQUENCE [LARGE SCALE GENOMIC DNA]</scope>
    <source>
        <strain evidence="8">cv. UVA1</strain>
    </source>
</reference>
<evidence type="ECO:0000256" key="4">
    <source>
        <dbReference type="ARBA" id="ARBA00022490"/>
    </source>
</evidence>
<dbReference type="InterPro" id="IPR036866">
    <property type="entry name" value="RibonucZ/Hydroxyglut_hydro"/>
</dbReference>
<comment type="subcellular location">
    <subcellularLocation>
        <location evidence="2">Cytoplasm</location>
    </subcellularLocation>
    <subcellularLocation>
        <location evidence="1">Nucleus</location>
    </subcellularLocation>
</comment>
<dbReference type="SMART" id="SM01027">
    <property type="entry name" value="Beta-Casp"/>
    <property type="match status" value="1"/>
</dbReference>
<keyword evidence="8" id="KW-1185">Reference proteome</keyword>
<keyword evidence="4" id="KW-0963">Cytoplasm</keyword>
<evidence type="ECO:0000313" key="7">
    <source>
        <dbReference type="EMBL" id="GER37293.1"/>
    </source>
</evidence>
<dbReference type="PANTHER" id="PTHR46094:SF1">
    <property type="entry name" value="INTEGRATOR COMPLEX SUBUNIT 9"/>
    <property type="match status" value="1"/>
</dbReference>
<evidence type="ECO:0000256" key="2">
    <source>
        <dbReference type="ARBA" id="ARBA00004496"/>
    </source>
</evidence>
<protein>
    <submittedName>
        <fullName evidence="7">Integrator complex subunit 9 homolog</fullName>
    </submittedName>
</protein>
<dbReference type="Pfam" id="PF16661">
    <property type="entry name" value="Lactamase_B_6"/>
    <property type="match status" value="1"/>
</dbReference>
<evidence type="ECO:0000259" key="6">
    <source>
        <dbReference type="SMART" id="SM01027"/>
    </source>
</evidence>
<feature type="domain" description="Beta-Casp" evidence="6">
    <location>
        <begin position="370"/>
        <end position="491"/>
    </location>
</feature>
<accession>A0A5A7PWP1</accession>
<dbReference type="PANTHER" id="PTHR46094">
    <property type="entry name" value="INTEGRATOR COMPLEX SUBUNIT 9"/>
    <property type="match status" value="1"/>
</dbReference>
<proteinExistence type="inferred from homology"/>
<dbReference type="SUPFAM" id="SSF56281">
    <property type="entry name" value="Metallo-hydrolase/oxidoreductase"/>
    <property type="match status" value="1"/>
</dbReference>
<dbReference type="Proteomes" id="UP000325081">
    <property type="component" value="Unassembled WGS sequence"/>
</dbReference>
<comment type="similarity">
    <text evidence="3">Belongs to the metallo-beta-lactamase superfamily. RNA-metabolizing metallo-beta-lactamase-like family. INTS9 subfamily.</text>
</comment>
<dbReference type="Gene3D" id="3.60.15.10">
    <property type="entry name" value="Ribonuclease Z/Hydroxyacylglutathione hydrolase-like"/>
    <property type="match status" value="1"/>
</dbReference>
<dbReference type="InterPro" id="IPR001279">
    <property type="entry name" value="Metallo-B-lactamas"/>
</dbReference>
<dbReference type="InterPro" id="IPR022712">
    <property type="entry name" value="Beta_Casp"/>
</dbReference>
<sequence>MELTCLSEGKGFHFPPCHILNISGFRVLFDCPMDLSSLTVFSPVLWHTSTIDNEDHFPCSCENSVSSSSTEGERLKIDKPLDATSLIHALPRYRMVKNLLLWDISFIDVVLISSPMGMLGLPYLTRSRDFSAKVDLALKVYATEAAARIGQLMMEDLVNMHMEFRQFYGPAECDAPQWMKWDELELIPLELRLVICGADGMAFGGWMPLYSAADVKACMSKVQPLKFAEEACHNGMLIVKPFSSGLEIGSCNWSVSSPKGSIAYVSNSVLSSTTAMGFDYKALHRMDVIIYSDFSSQIATDKLDDDNNCSGAGVDHFSSLSDDIITSATLLNDDEYLEEMEKLDFICSSSVDSIKAGGSVLIPIGRLGVILQLLDRFALDLSSENMKVPIFVISSVAEELMAFTNIIPEWLCKQLQDRLYCGQQLFAHSEMLKDGRLHLFPAIHSAELLKIWQEPCIVFCPHWSLRLGPAIHLLWRWCGDPNSLLVMEDKVDASLAFLPFKPMAMKVLQCSFLSGLQLHKSRHLLKILQPKHVLFPNILKQHMSSLETSFSVSYYHENETLQIPYTKEYSEFDISIELACQLKYTTLKRQDVDIAKLKGELLVEQGKYRLLAGNEQVASRPKLEALCFGGVKLNALLTALGKLGMNPVVERVVGAGGAHTGSLITVTEPGKAVVEVTGAKTSIASGDENVATLVSQAVCSVLDA</sequence>
<comment type="caution">
    <text evidence="7">The sequence shown here is derived from an EMBL/GenBank/DDBJ whole genome shotgun (WGS) entry which is preliminary data.</text>
</comment>
<dbReference type="OrthoDB" id="5600060at2759"/>
<dbReference type="AlphaFoldDB" id="A0A5A7PWP1"/>
<dbReference type="InterPro" id="IPR027074">
    <property type="entry name" value="Integrator_9su"/>
</dbReference>
<gene>
    <name evidence="7" type="ORF">STAS_13696</name>
</gene>
<dbReference type="GO" id="GO:0034472">
    <property type="term" value="P:snRNA 3'-end processing"/>
    <property type="evidence" value="ECO:0007669"/>
    <property type="project" value="TreeGrafter"/>
</dbReference>
<dbReference type="EMBL" id="BKCP01005317">
    <property type="protein sequence ID" value="GER37293.1"/>
    <property type="molecule type" value="Genomic_DNA"/>
</dbReference>
<dbReference type="Gene3D" id="3.40.50.10890">
    <property type="match status" value="1"/>
</dbReference>